<name>A0A839QMK6_9MICC</name>
<organism evidence="3 4">
    <name type="scientific">Paeniglutamicibacter cryotolerans</name>
    <dbReference type="NCBI Taxonomy" id="670079"/>
    <lineage>
        <taxon>Bacteria</taxon>
        <taxon>Bacillati</taxon>
        <taxon>Actinomycetota</taxon>
        <taxon>Actinomycetes</taxon>
        <taxon>Micrococcales</taxon>
        <taxon>Micrococcaceae</taxon>
        <taxon>Paeniglutamicibacter</taxon>
    </lineage>
</organism>
<evidence type="ECO:0000259" key="2">
    <source>
        <dbReference type="Pfam" id="PF13649"/>
    </source>
</evidence>
<proteinExistence type="predicted"/>
<comment type="caution">
    <text evidence="3">The sequence shown here is derived from an EMBL/GenBank/DDBJ whole genome shotgun (WGS) entry which is preliminary data.</text>
</comment>
<dbReference type="GO" id="GO:0032259">
    <property type="term" value="P:methylation"/>
    <property type="evidence" value="ECO:0007669"/>
    <property type="project" value="UniProtKB-KW"/>
</dbReference>
<dbReference type="SUPFAM" id="SSF53335">
    <property type="entry name" value="S-adenosyl-L-methionine-dependent methyltransferases"/>
    <property type="match status" value="1"/>
</dbReference>
<sequence length="294" mass="31967">MSKHSHHQHHNRDQQGGRQQHGHQHDHHNHREEGLAETLDLDAVVLGPYLDQVTEWVAGVVNAEPRRILDLGAGTGTGSLALARRFTAAEVLAVDRSQAMLERVTAAAGSRDLGERVLPVHADLDAGWPDLDGVDLAWAASSMHEFADTERVMRDIRGALNPGGLLVVVEMDTLPRFLPDDIGLGRPGLEARCHDALSAAGWNHQQDWRAALERSGFDIAAQRTFAIEVRTSTPDAALYAGGFLGRIRAALHETLEPDDLAALDALLGDGPEALGNRRDLLVRGSRTAWAARRP</sequence>
<protein>
    <submittedName>
        <fullName evidence="3">SAM-dependent methyltransferase</fullName>
    </submittedName>
</protein>
<dbReference type="AlphaFoldDB" id="A0A839QMK6"/>
<keyword evidence="3" id="KW-0489">Methyltransferase</keyword>
<dbReference type="Pfam" id="PF13649">
    <property type="entry name" value="Methyltransf_25"/>
    <property type="match status" value="1"/>
</dbReference>
<gene>
    <name evidence="3" type="ORF">E9229_001427</name>
</gene>
<dbReference type="RefSeq" id="WP_183510532.1">
    <property type="nucleotide sequence ID" value="NZ_BAABGK010000022.1"/>
</dbReference>
<feature type="compositionally biased region" description="Basic residues" evidence="1">
    <location>
        <begin position="1"/>
        <end position="10"/>
    </location>
</feature>
<dbReference type="PANTHER" id="PTHR43591:SF24">
    <property type="entry name" value="2-METHOXY-6-POLYPRENYL-1,4-BENZOQUINOL METHYLASE, MITOCHONDRIAL"/>
    <property type="match status" value="1"/>
</dbReference>
<dbReference type="EMBL" id="JACHVS010000001">
    <property type="protein sequence ID" value="MBB2995236.1"/>
    <property type="molecule type" value="Genomic_DNA"/>
</dbReference>
<reference evidence="3 4" key="1">
    <citation type="submission" date="2020-08" db="EMBL/GenBank/DDBJ databases">
        <title>Sequencing the genomes of 1000 actinobacteria strains.</title>
        <authorList>
            <person name="Klenk H.-P."/>
        </authorList>
    </citation>
    <scope>NUCLEOTIDE SEQUENCE [LARGE SCALE GENOMIC DNA]</scope>
    <source>
        <strain evidence="3 4">DSM 22826</strain>
    </source>
</reference>
<dbReference type="PANTHER" id="PTHR43591">
    <property type="entry name" value="METHYLTRANSFERASE"/>
    <property type="match status" value="1"/>
</dbReference>
<keyword evidence="3" id="KW-0808">Transferase</keyword>
<dbReference type="GO" id="GO:0008168">
    <property type="term" value="F:methyltransferase activity"/>
    <property type="evidence" value="ECO:0007669"/>
    <property type="project" value="UniProtKB-KW"/>
</dbReference>
<dbReference type="InterPro" id="IPR041698">
    <property type="entry name" value="Methyltransf_25"/>
</dbReference>
<feature type="region of interest" description="Disordered" evidence="1">
    <location>
        <begin position="1"/>
        <end position="34"/>
    </location>
</feature>
<evidence type="ECO:0000313" key="4">
    <source>
        <dbReference type="Proteomes" id="UP000523000"/>
    </source>
</evidence>
<keyword evidence="4" id="KW-1185">Reference proteome</keyword>
<evidence type="ECO:0000256" key="1">
    <source>
        <dbReference type="SAM" id="MobiDB-lite"/>
    </source>
</evidence>
<dbReference type="CDD" id="cd02440">
    <property type="entry name" value="AdoMet_MTases"/>
    <property type="match status" value="1"/>
</dbReference>
<dbReference type="Proteomes" id="UP000523000">
    <property type="component" value="Unassembled WGS sequence"/>
</dbReference>
<feature type="domain" description="Methyltransferase" evidence="2">
    <location>
        <begin position="68"/>
        <end position="164"/>
    </location>
</feature>
<dbReference type="InterPro" id="IPR029063">
    <property type="entry name" value="SAM-dependent_MTases_sf"/>
</dbReference>
<accession>A0A839QMK6</accession>
<evidence type="ECO:0000313" key="3">
    <source>
        <dbReference type="EMBL" id="MBB2995236.1"/>
    </source>
</evidence>
<dbReference type="Gene3D" id="3.40.50.150">
    <property type="entry name" value="Vaccinia Virus protein VP39"/>
    <property type="match status" value="1"/>
</dbReference>